<comment type="caution">
    <text evidence="10">The sequence shown here is derived from an EMBL/GenBank/DDBJ whole genome shotgun (WGS) entry which is preliminary data.</text>
</comment>
<dbReference type="GO" id="GO:0030246">
    <property type="term" value="F:carbohydrate binding"/>
    <property type="evidence" value="ECO:0007669"/>
    <property type="project" value="InterPro"/>
</dbReference>
<dbReference type="EMBL" id="JAATJJ010000001">
    <property type="protein sequence ID" value="NJB69878.1"/>
    <property type="molecule type" value="Genomic_DNA"/>
</dbReference>
<keyword evidence="11" id="KW-1185">Reference proteome</keyword>
<dbReference type="Gene3D" id="3.20.20.70">
    <property type="entry name" value="Aldolase class I"/>
    <property type="match status" value="1"/>
</dbReference>
<proteinExistence type="predicted"/>
<dbReference type="InterPro" id="IPR013785">
    <property type="entry name" value="Aldolase_TIM"/>
</dbReference>
<sequence>MNKNIKTIWVLLLCLCCNTSYLFSQDYELNSFDGNLKIMVDVVPKLNWSVSYKGNLIIDKSEIALELDNGTILGHSSIVKKAVETFSDTSINPVIAQKNAVIQDKYKQLALNFKNGFSVEFRAYNDGVGYRFLTNLGKEITIKNEVADLNFSNTTTSLFPEEESLISHYERSYIPTKLDTLGHAKFASLPTLLEVGDVKIVVTESDLYDYPGMFLYGTKGNGLTAGFPKAVKEASPAPGAEDRNQVIVPEDYIAKTSGKRSFPWRAFVISDDDKQLLESELVYKLARPLQLKNTAWIKPGKVAWDWYNANNIYGVDFKSGDNTNTYKYYIDFASKHGIEYIILDEGWSKTTTNILESNPEINIQELVNYGKDKNVGIILWSLWKPIDDHLNEALELYKNWGIKGVKIDFMQRADQQMVNYYERVVKEAAKNELLVDYHGAYKPSGLRRAYPNMISYEGVKGNENNKWSADVSPEHTVTLPFTRMVAGPMDFTPGAMINAQQGNYADIFARPMSLGTRCHQIAMYVIYESPLQMLCDSPSNYEKELETTEFISKMPTTWDQTIALNAKVGDYVVMARRKGDAWYIGGMTDWSPREIEIDFSFLPDGDYNAEIMKDGINADRYAQDYKKENININSSTKTRIRMAPGGGWAAIVTKQ</sequence>
<evidence type="ECO:0000256" key="3">
    <source>
        <dbReference type="ARBA" id="ARBA00022801"/>
    </source>
</evidence>
<keyword evidence="4" id="KW-0106">Calcium</keyword>
<reference evidence="10 11" key="1">
    <citation type="submission" date="2020-03" db="EMBL/GenBank/DDBJ databases">
        <title>Genomic Encyclopedia of Type Strains, Phase IV (KMG-IV): sequencing the most valuable type-strain genomes for metagenomic binning, comparative biology and taxonomic classification.</title>
        <authorList>
            <person name="Goeker M."/>
        </authorList>
    </citation>
    <scope>NUCLEOTIDE SEQUENCE [LARGE SCALE GENOMIC DNA]</scope>
    <source>
        <strain evidence="10 11">DSM 29762</strain>
    </source>
</reference>
<dbReference type="InterPro" id="IPR017853">
    <property type="entry name" value="GH"/>
</dbReference>
<dbReference type="InterPro" id="IPR029483">
    <property type="entry name" value="GH97_C"/>
</dbReference>
<dbReference type="PANTHER" id="PTHR35803">
    <property type="entry name" value="GLUCAN 1,4-ALPHA-GLUCOSIDASE SUSB-RELATED"/>
    <property type="match status" value="1"/>
</dbReference>
<feature type="domain" description="Glycosyl-hydrolase 97 catalytic" evidence="7">
    <location>
        <begin position="306"/>
        <end position="459"/>
    </location>
</feature>
<gene>
    <name evidence="10" type="ORF">GGR42_000340</name>
</gene>
<dbReference type="Proteomes" id="UP000590442">
    <property type="component" value="Unassembled WGS sequence"/>
</dbReference>
<keyword evidence="5 10" id="KW-0326">Glycosidase</keyword>
<evidence type="ECO:0000256" key="4">
    <source>
        <dbReference type="ARBA" id="ARBA00022837"/>
    </source>
</evidence>
<dbReference type="InterPro" id="IPR029486">
    <property type="entry name" value="GH97_N"/>
</dbReference>
<feature type="chain" id="PRO_5032800521" evidence="6">
    <location>
        <begin position="25"/>
        <end position="655"/>
    </location>
</feature>
<dbReference type="Pfam" id="PF14509">
    <property type="entry name" value="GH97_C"/>
    <property type="match status" value="1"/>
</dbReference>
<evidence type="ECO:0000259" key="9">
    <source>
        <dbReference type="Pfam" id="PF14509"/>
    </source>
</evidence>
<keyword evidence="3 10" id="KW-0378">Hydrolase</keyword>
<dbReference type="Gene3D" id="2.70.98.10">
    <property type="match status" value="1"/>
</dbReference>
<dbReference type="RefSeq" id="WP_167960215.1">
    <property type="nucleotide sequence ID" value="NZ_JAATJJ010000001.1"/>
</dbReference>
<evidence type="ECO:0000256" key="2">
    <source>
        <dbReference type="ARBA" id="ARBA00011245"/>
    </source>
</evidence>
<protein>
    <submittedName>
        <fullName evidence="10">Alpha-glucosidase</fullName>
        <ecNumber evidence="10">3.2.1.20</ecNumber>
    </submittedName>
</protein>
<dbReference type="PANTHER" id="PTHR35803:SF2">
    <property type="entry name" value="RETAINING ALPHA-GALACTOSIDASE"/>
    <property type="match status" value="1"/>
</dbReference>
<dbReference type="Pfam" id="PF10566">
    <property type="entry name" value="Glyco_hydro_97"/>
    <property type="match status" value="1"/>
</dbReference>
<dbReference type="SUPFAM" id="SSF51445">
    <property type="entry name" value="(Trans)glycosidases"/>
    <property type="match status" value="1"/>
</dbReference>
<dbReference type="InterPro" id="IPR019563">
    <property type="entry name" value="GH97_catalytic"/>
</dbReference>
<evidence type="ECO:0000256" key="5">
    <source>
        <dbReference type="ARBA" id="ARBA00023295"/>
    </source>
</evidence>
<dbReference type="GO" id="GO:0004558">
    <property type="term" value="F:alpha-1,4-glucosidase activity"/>
    <property type="evidence" value="ECO:0007669"/>
    <property type="project" value="UniProtKB-EC"/>
</dbReference>
<evidence type="ECO:0000256" key="6">
    <source>
        <dbReference type="SAM" id="SignalP"/>
    </source>
</evidence>
<name>A0A846QP32_9FLAO</name>
<dbReference type="InterPro" id="IPR014718">
    <property type="entry name" value="GH-type_carb-bd"/>
</dbReference>
<feature type="domain" description="Glycosyl-hydrolase 97 N-terminal" evidence="8">
    <location>
        <begin position="29"/>
        <end position="288"/>
    </location>
</feature>
<comment type="cofactor">
    <cofactor evidence="1">
        <name>Ca(2+)</name>
        <dbReference type="ChEBI" id="CHEBI:29108"/>
    </cofactor>
</comment>
<dbReference type="EC" id="3.2.1.20" evidence="10"/>
<evidence type="ECO:0000313" key="11">
    <source>
        <dbReference type="Proteomes" id="UP000590442"/>
    </source>
</evidence>
<evidence type="ECO:0000259" key="8">
    <source>
        <dbReference type="Pfam" id="PF14508"/>
    </source>
</evidence>
<evidence type="ECO:0000256" key="1">
    <source>
        <dbReference type="ARBA" id="ARBA00001913"/>
    </source>
</evidence>
<dbReference type="AlphaFoldDB" id="A0A846QP32"/>
<dbReference type="InterPro" id="IPR013780">
    <property type="entry name" value="Glyco_hydro_b"/>
</dbReference>
<feature type="domain" description="Glycosyl-hydrolase 97 C-terminal oligomerisation" evidence="9">
    <location>
        <begin position="557"/>
        <end position="651"/>
    </location>
</feature>
<dbReference type="Gene3D" id="2.60.40.1180">
    <property type="entry name" value="Golgi alpha-mannosidase II"/>
    <property type="match status" value="1"/>
</dbReference>
<accession>A0A846QP32</accession>
<keyword evidence="6" id="KW-0732">Signal</keyword>
<comment type="subunit">
    <text evidence="2">Monomer.</text>
</comment>
<feature type="signal peptide" evidence="6">
    <location>
        <begin position="1"/>
        <end position="24"/>
    </location>
</feature>
<organism evidence="10 11">
    <name type="scientific">Saonia flava</name>
    <dbReference type="NCBI Taxonomy" id="523696"/>
    <lineage>
        <taxon>Bacteria</taxon>
        <taxon>Pseudomonadati</taxon>
        <taxon>Bacteroidota</taxon>
        <taxon>Flavobacteriia</taxon>
        <taxon>Flavobacteriales</taxon>
        <taxon>Flavobacteriaceae</taxon>
        <taxon>Saonia</taxon>
    </lineage>
</organism>
<evidence type="ECO:0000313" key="10">
    <source>
        <dbReference type="EMBL" id="NJB69878.1"/>
    </source>
</evidence>
<dbReference type="InterPro" id="IPR052720">
    <property type="entry name" value="Glycosyl_hydrolase_97"/>
</dbReference>
<dbReference type="Pfam" id="PF14508">
    <property type="entry name" value="GH97_N"/>
    <property type="match status" value="1"/>
</dbReference>
<evidence type="ECO:0000259" key="7">
    <source>
        <dbReference type="Pfam" id="PF10566"/>
    </source>
</evidence>